<reference evidence="7 8" key="1">
    <citation type="submission" date="2019-02" db="EMBL/GenBank/DDBJ databases">
        <title>Genomic Encyclopedia of Type Strains, Phase IV (KMG-IV): sequencing the most valuable type-strain genomes for metagenomic binning, comparative biology and taxonomic classification.</title>
        <authorList>
            <person name="Goeker M."/>
        </authorList>
    </citation>
    <scope>NUCLEOTIDE SEQUENCE [LARGE SCALE GENOMIC DNA]</scope>
    <source>
        <strain evidence="7 8">K24</strain>
    </source>
</reference>
<evidence type="ECO:0000256" key="5">
    <source>
        <dbReference type="ARBA" id="ARBA00023033"/>
    </source>
</evidence>
<keyword evidence="4" id="KW-0560">Oxidoreductase</keyword>
<evidence type="ECO:0000259" key="6">
    <source>
        <dbReference type="Pfam" id="PF01494"/>
    </source>
</evidence>
<dbReference type="AlphaFoldDB" id="A0A4Q7N7W2"/>
<dbReference type="Proteomes" id="UP000292445">
    <property type="component" value="Unassembled WGS sequence"/>
</dbReference>
<dbReference type="Gene3D" id="3.50.50.60">
    <property type="entry name" value="FAD/NAD(P)-binding domain"/>
    <property type="match status" value="1"/>
</dbReference>
<dbReference type="SUPFAM" id="SSF54373">
    <property type="entry name" value="FAD-linked reductases, C-terminal domain"/>
    <property type="match status" value="1"/>
</dbReference>
<sequence>MKHPGNEAAPILIAGGGIGGLAAALALLRRGIDVIVLEQAPQLREVGAGVQISPNGSRALHDLGVLEAVRASSCKTEGKEIRLWSTGQTWKPFDLGDQAVKRFGFPYFTAYRVDLHNALLDAVRELRPDAIRLNSRCVDFLQDEDGVTLTLADGSTVRGRALVGADGIHSTVRTRAFGTEQASYADMIAWRGVIPMERVPERLRRPVGTNWVGPGGHIIHYPLRRGELMNFVGYLEGKPWVAESWTTQATVEECARDFSGWHDDVHALIASMDAPFKWGMVRRPRLEAWTAGRITLLGDACHAMFPFLAQGAVMALEDGVVLARCIEAEPGTVDAALARYERLRRDRCYAVVDGSAQNVGRFHNRVLADPVEGPRYIEREWASQQVQARYDWIFDYDAAGVDLGEPAMAVGERHA</sequence>
<gene>
    <name evidence="7" type="ORF">EV675_4707</name>
</gene>
<dbReference type="PRINTS" id="PR00420">
    <property type="entry name" value="RNGMNOXGNASE"/>
</dbReference>
<dbReference type="OrthoDB" id="9147239at2"/>
<dbReference type="Pfam" id="PF01494">
    <property type="entry name" value="FAD_binding_3"/>
    <property type="match status" value="1"/>
</dbReference>
<evidence type="ECO:0000313" key="8">
    <source>
        <dbReference type="Proteomes" id="UP000292445"/>
    </source>
</evidence>
<keyword evidence="8" id="KW-1185">Reference proteome</keyword>
<dbReference type="PANTHER" id="PTHR13789:SF318">
    <property type="entry name" value="GERANYLGERANYL DIPHOSPHATE REDUCTASE"/>
    <property type="match status" value="1"/>
</dbReference>
<dbReference type="InterPro" id="IPR050493">
    <property type="entry name" value="FAD-dep_Monooxygenase_BioMet"/>
</dbReference>
<dbReference type="RefSeq" id="WP_130360546.1">
    <property type="nucleotide sequence ID" value="NZ_SGXC01000003.1"/>
</dbReference>
<dbReference type="InterPro" id="IPR002938">
    <property type="entry name" value="FAD-bd"/>
</dbReference>
<name>A0A4Q7N7W2_9BURK</name>
<proteinExistence type="predicted"/>
<organism evidence="7 8">
    <name type="scientific">Pigmentiphaga kullae</name>
    <dbReference type="NCBI Taxonomy" id="151784"/>
    <lineage>
        <taxon>Bacteria</taxon>
        <taxon>Pseudomonadati</taxon>
        <taxon>Pseudomonadota</taxon>
        <taxon>Betaproteobacteria</taxon>
        <taxon>Burkholderiales</taxon>
        <taxon>Alcaligenaceae</taxon>
        <taxon>Pigmentiphaga</taxon>
    </lineage>
</organism>
<evidence type="ECO:0000256" key="3">
    <source>
        <dbReference type="ARBA" id="ARBA00022827"/>
    </source>
</evidence>
<dbReference type="EMBL" id="SGXC01000003">
    <property type="protein sequence ID" value="RZS78067.1"/>
    <property type="molecule type" value="Genomic_DNA"/>
</dbReference>
<comment type="cofactor">
    <cofactor evidence="1">
        <name>FAD</name>
        <dbReference type="ChEBI" id="CHEBI:57692"/>
    </cofactor>
</comment>
<accession>A0A4Q7N7W2</accession>
<dbReference type="InterPro" id="IPR036188">
    <property type="entry name" value="FAD/NAD-bd_sf"/>
</dbReference>
<protein>
    <submittedName>
        <fullName evidence="7">Salicylate hydroxylase</fullName>
    </submittedName>
</protein>
<keyword evidence="2" id="KW-0285">Flavoprotein</keyword>
<evidence type="ECO:0000256" key="4">
    <source>
        <dbReference type="ARBA" id="ARBA00023002"/>
    </source>
</evidence>
<evidence type="ECO:0000256" key="1">
    <source>
        <dbReference type="ARBA" id="ARBA00001974"/>
    </source>
</evidence>
<keyword evidence="3" id="KW-0274">FAD</keyword>
<dbReference type="SUPFAM" id="SSF51905">
    <property type="entry name" value="FAD/NAD(P)-binding domain"/>
    <property type="match status" value="1"/>
</dbReference>
<dbReference type="GO" id="GO:0071949">
    <property type="term" value="F:FAD binding"/>
    <property type="evidence" value="ECO:0007669"/>
    <property type="project" value="InterPro"/>
</dbReference>
<comment type="caution">
    <text evidence="7">The sequence shown here is derived from an EMBL/GenBank/DDBJ whole genome shotgun (WGS) entry which is preliminary data.</text>
</comment>
<evidence type="ECO:0000256" key="2">
    <source>
        <dbReference type="ARBA" id="ARBA00022630"/>
    </source>
</evidence>
<keyword evidence="5" id="KW-0503">Monooxygenase</keyword>
<dbReference type="GO" id="GO:0004497">
    <property type="term" value="F:monooxygenase activity"/>
    <property type="evidence" value="ECO:0007669"/>
    <property type="project" value="UniProtKB-KW"/>
</dbReference>
<evidence type="ECO:0000313" key="7">
    <source>
        <dbReference type="EMBL" id="RZS78067.1"/>
    </source>
</evidence>
<dbReference type="PANTHER" id="PTHR13789">
    <property type="entry name" value="MONOOXYGENASE"/>
    <property type="match status" value="1"/>
</dbReference>
<feature type="domain" description="FAD-binding" evidence="6">
    <location>
        <begin position="10"/>
        <end position="354"/>
    </location>
</feature>